<evidence type="ECO:0000256" key="4">
    <source>
        <dbReference type="ARBA" id="ARBA00022840"/>
    </source>
</evidence>
<protein>
    <submittedName>
        <fullName evidence="8">ABC-2 type transport system ATP-binding protein</fullName>
    </submittedName>
</protein>
<dbReference type="SUPFAM" id="SSF52540">
    <property type="entry name" value="P-loop containing nucleoside triphosphate hydrolases"/>
    <property type="match status" value="1"/>
</dbReference>
<keyword evidence="3" id="KW-0547">Nucleotide-binding</keyword>
<evidence type="ECO:0000256" key="1">
    <source>
        <dbReference type="ARBA" id="ARBA00004202"/>
    </source>
</evidence>
<evidence type="ECO:0000256" key="5">
    <source>
        <dbReference type="ARBA" id="ARBA00023251"/>
    </source>
</evidence>
<dbReference type="Proteomes" id="UP000224915">
    <property type="component" value="Unassembled WGS sequence"/>
</dbReference>
<dbReference type="AlphaFoldDB" id="A0A2A9CZA9"/>
<dbReference type="PANTHER" id="PTHR42711:SF16">
    <property type="entry name" value="ABC TRANSPORTER ATP-BINDING PROTEIN"/>
    <property type="match status" value="1"/>
</dbReference>
<feature type="region of interest" description="Disordered" evidence="6">
    <location>
        <begin position="305"/>
        <end position="325"/>
    </location>
</feature>
<name>A0A2A9CZA9_9MICO</name>
<dbReference type="Gene3D" id="3.40.50.300">
    <property type="entry name" value="P-loop containing nucleotide triphosphate hydrolases"/>
    <property type="match status" value="1"/>
</dbReference>
<dbReference type="InterPro" id="IPR003593">
    <property type="entry name" value="AAA+_ATPase"/>
</dbReference>
<evidence type="ECO:0000259" key="7">
    <source>
        <dbReference type="PROSITE" id="PS50893"/>
    </source>
</evidence>
<dbReference type="PROSITE" id="PS50893">
    <property type="entry name" value="ABC_TRANSPORTER_2"/>
    <property type="match status" value="1"/>
</dbReference>
<comment type="caution">
    <text evidence="8">The sequence shown here is derived from an EMBL/GenBank/DDBJ whole genome shotgun (WGS) entry which is preliminary data.</text>
</comment>
<evidence type="ECO:0000313" key="9">
    <source>
        <dbReference type="Proteomes" id="UP000224915"/>
    </source>
</evidence>
<keyword evidence="4 8" id="KW-0067">ATP-binding</keyword>
<keyword evidence="2" id="KW-0813">Transport</keyword>
<dbReference type="PROSITE" id="PS00211">
    <property type="entry name" value="ABC_TRANSPORTER_1"/>
    <property type="match status" value="1"/>
</dbReference>
<dbReference type="GO" id="GO:0005524">
    <property type="term" value="F:ATP binding"/>
    <property type="evidence" value="ECO:0007669"/>
    <property type="project" value="UniProtKB-KW"/>
</dbReference>
<dbReference type="Pfam" id="PF00005">
    <property type="entry name" value="ABC_tran"/>
    <property type="match status" value="1"/>
</dbReference>
<dbReference type="GO" id="GO:0016887">
    <property type="term" value="F:ATP hydrolysis activity"/>
    <property type="evidence" value="ECO:0007669"/>
    <property type="project" value="InterPro"/>
</dbReference>
<dbReference type="GO" id="GO:0046677">
    <property type="term" value="P:response to antibiotic"/>
    <property type="evidence" value="ECO:0007669"/>
    <property type="project" value="UniProtKB-KW"/>
</dbReference>
<dbReference type="OrthoDB" id="9804819at2"/>
<evidence type="ECO:0000256" key="2">
    <source>
        <dbReference type="ARBA" id="ARBA00022448"/>
    </source>
</evidence>
<dbReference type="InterPro" id="IPR017871">
    <property type="entry name" value="ABC_transporter-like_CS"/>
</dbReference>
<feature type="domain" description="ABC transporter" evidence="7">
    <location>
        <begin position="6"/>
        <end position="229"/>
    </location>
</feature>
<evidence type="ECO:0000256" key="3">
    <source>
        <dbReference type="ARBA" id="ARBA00022741"/>
    </source>
</evidence>
<keyword evidence="5" id="KW-0046">Antibiotic resistance</keyword>
<dbReference type="InterPro" id="IPR027417">
    <property type="entry name" value="P-loop_NTPase"/>
</dbReference>
<proteinExistence type="predicted"/>
<dbReference type="InterPro" id="IPR050763">
    <property type="entry name" value="ABC_transporter_ATP-binding"/>
</dbReference>
<dbReference type="EMBL" id="PDJD01000001">
    <property type="protein sequence ID" value="PFG19461.1"/>
    <property type="molecule type" value="Genomic_DNA"/>
</dbReference>
<accession>A0A2A9CZA9</accession>
<organism evidence="8 9">
    <name type="scientific">Serinibacter salmoneus</name>
    <dbReference type="NCBI Taxonomy" id="556530"/>
    <lineage>
        <taxon>Bacteria</taxon>
        <taxon>Bacillati</taxon>
        <taxon>Actinomycetota</taxon>
        <taxon>Actinomycetes</taxon>
        <taxon>Micrococcales</taxon>
        <taxon>Beutenbergiaceae</taxon>
        <taxon>Serinibacter</taxon>
    </lineage>
</organism>
<sequence length="325" mass="33865">MPTPALEITDLTVRYGTTTAVAGLTLAAQAGSVTAVLGPNGAGKTTTIECAEGLRPFQGGTIRVLGHSPGSLQARARVGVMLQDAGLPLGRRVKEVLHLAGRVHDRPLPIDPLVEELDLGAVLTTPVRRLSGGQRQRLALALALIGRPSLAFLDEPSAGMDPHARAAAWATVRRLRQSGCAVVLTTHHLDEAEELADEIHILQRGALLASGTAPELIARYAASGSVEVVLDRRLTPDQAADLADAMRPATTRAEADRWVLAAASPADVPALIAACAAWCADQGCAILRLTSGGGTLEHAYLRATDRAQQDRSMSDGDAHLGEAGA</sequence>
<gene>
    <name evidence="8" type="ORF">ATL40_1024</name>
</gene>
<dbReference type="GO" id="GO:0005886">
    <property type="term" value="C:plasma membrane"/>
    <property type="evidence" value="ECO:0007669"/>
    <property type="project" value="UniProtKB-SubCell"/>
</dbReference>
<keyword evidence="9" id="KW-1185">Reference proteome</keyword>
<dbReference type="RefSeq" id="WP_098468575.1">
    <property type="nucleotide sequence ID" value="NZ_PDJD01000001.1"/>
</dbReference>
<evidence type="ECO:0000256" key="6">
    <source>
        <dbReference type="SAM" id="MobiDB-lite"/>
    </source>
</evidence>
<dbReference type="InterPro" id="IPR003439">
    <property type="entry name" value="ABC_transporter-like_ATP-bd"/>
</dbReference>
<comment type="subcellular location">
    <subcellularLocation>
        <location evidence="1">Cell membrane</location>
        <topology evidence="1">Peripheral membrane protein</topology>
    </subcellularLocation>
</comment>
<evidence type="ECO:0000313" key="8">
    <source>
        <dbReference type="EMBL" id="PFG19461.1"/>
    </source>
</evidence>
<reference evidence="8 9" key="1">
    <citation type="submission" date="2017-10" db="EMBL/GenBank/DDBJ databases">
        <title>Sequencing the genomes of 1000 actinobacteria strains.</title>
        <authorList>
            <person name="Klenk H.-P."/>
        </authorList>
    </citation>
    <scope>NUCLEOTIDE SEQUENCE [LARGE SCALE GENOMIC DNA]</scope>
    <source>
        <strain evidence="8 9">DSM 21801</strain>
    </source>
</reference>
<dbReference type="PANTHER" id="PTHR42711">
    <property type="entry name" value="ABC TRANSPORTER ATP-BINDING PROTEIN"/>
    <property type="match status" value="1"/>
</dbReference>
<dbReference type="SMART" id="SM00382">
    <property type="entry name" value="AAA"/>
    <property type="match status" value="1"/>
</dbReference>